<feature type="domain" description="FAD dependent oxidoreductase" evidence="11">
    <location>
        <begin position="248"/>
        <end position="593"/>
    </location>
</feature>
<dbReference type="PANTHER" id="PTHR13847:SF283">
    <property type="entry name" value="TRNA 5-METHYLAMINOMETHYL-2-THIOURIDINE BIOSYNTHESIS BIFUNCTIONAL PROTEIN MNMC"/>
    <property type="match status" value="1"/>
</dbReference>
<keyword evidence="14" id="KW-1185">Reference proteome</keyword>
<comment type="catalytic activity">
    <reaction evidence="10">
        <text>5-aminomethyl-2-thiouridine(34) in tRNA + S-adenosyl-L-methionine = 5-methylaminomethyl-2-thiouridine(34) in tRNA + S-adenosyl-L-homocysteine + H(+)</text>
        <dbReference type="Rhea" id="RHEA:19569"/>
        <dbReference type="Rhea" id="RHEA-COMP:10195"/>
        <dbReference type="Rhea" id="RHEA-COMP:10197"/>
        <dbReference type="ChEBI" id="CHEBI:15378"/>
        <dbReference type="ChEBI" id="CHEBI:57856"/>
        <dbReference type="ChEBI" id="CHEBI:59789"/>
        <dbReference type="ChEBI" id="CHEBI:74454"/>
        <dbReference type="ChEBI" id="CHEBI:74455"/>
        <dbReference type="EC" id="2.1.1.61"/>
    </reaction>
</comment>
<dbReference type="Proteomes" id="UP001061302">
    <property type="component" value="Chromosome"/>
</dbReference>
<keyword evidence="5 10" id="KW-0949">S-adenosyl-L-methionine</keyword>
<comment type="function">
    <text evidence="10">Catalyzes the last two steps in the biosynthesis of 5-methylaminomethyl-2-thiouridine (mnm(5)s(2)U) at the wobble position (U34) in tRNA. Catalyzes the FAD-dependent demodification of cmnm(5)s(2)U34 to nm(5)s(2)U34, followed by the transfer of a methyl group from S-adenosyl-L-methionine to nm(5)s(2)U34, to form mnm(5)s(2)U34.</text>
</comment>
<evidence type="ECO:0000256" key="6">
    <source>
        <dbReference type="ARBA" id="ARBA00022694"/>
    </source>
</evidence>
<name>A0ABY6DLC9_9NEIS</name>
<keyword evidence="2 10" id="KW-0489">Methyltransferase</keyword>
<keyword evidence="7 10" id="KW-0274">FAD</keyword>
<evidence type="ECO:0000256" key="8">
    <source>
        <dbReference type="ARBA" id="ARBA00023002"/>
    </source>
</evidence>
<evidence type="ECO:0000256" key="5">
    <source>
        <dbReference type="ARBA" id="ARBA00022691"/>
    </source>
</evidence>
<dbReference type="NCBIfam" id="TIGR03197">
    <property type="entry name" value="MnmC_Cterm"/>
    <property type="match status" value="1"/>
</dbReference>
<dbReference type="SUPFAM" id="SSF51905">
    <property type="entry name" value="FAD/NAD(P)-binding domain"/>
    <property type="match status" value="1"/>
</dbReference>
<dbReference type="PANTHER" id="PTHR13847">
    <property type="entry name" value="SARCOSINE DEHYDROGENASE-RELATED"/>
    <property type="match status" value="1"/>
</dbReference>
<comment type="subcellular location">
    <subcellularLocation>
        <location evidence="10">Cytoplasm</location>
    </subcellularLocation>
</comment>
<evidence type="ECO:0000256" key="10">
    <source>
        <dbReference type="HAMAP-Rule" id="MF_01102"/>
    </source>
</evidence>
<dbReference type="Gene3D" id="3.50.50.60">
    <property type="entry name" value="FAD/NAD(P)-binding domain"/>
    <property type="match status" value="1"/>
</dbReference>
<dbReference type="Pfam" id="PF05430">
    <property type="entry name" value="Methyltransf_30"/>
    <property type="match status" value="1"/>
</dbReference>
<dbReference type="InterPro" id="IPR006076">
    <property type="entry name" value="FAD-dep_OxRdtase"/>
</dbReference>
<sequence length="625" mass="65595">MNRIVPARLALSAQGVPYSEAFDDIYHSAEGGLGQARQVFLAGNDLPQAWRGRTLFTIIETGFGQGLNFLATWQAWRADPARSTRLHFVSVELHPFSRDDLALLHARYPELAPLATELRAQWPALTQGMHRLWLDDGRVVLTLGFGDAAHLLPQIEARVDAIYLDGFAPAKNPGLWQVPLFKALWRLSHADTTLASYTVAGAVRRGLTEAGFAVDKVAGFGGKRQMLRGGTARSLRHAASGPGERSALVIGAGLAGSGVAERLAARGWQVTVFDGAVAPASGASGNHAGLMHPSYSRDDNLLARLTRAGCAATRHQLAALAAHGLVVPHRHGGILQLAKHAGQAEAMAQIASAGNWPQLAFLDPGDPAALPGSSRWGGWWFADGATISPSALCRANLVRHPELVTVRTTAMVASLAATAQGWEARDADGAILGCAAVAILANATAARLLTQAEGLPLADAPRVATVVADDPALPVHALAGDAYLTAALDGWRVAGAAPLANGLAQAQADNLASLAAILPHAAPLEAHVCQSRACARPGAPDRLPLIGQLPLPRQDGACHQLRQIARQPGLYGVLAFGSRGLSWTMLAGELLASQLEGEPLPLARALVEAVDPARFMLRSLRSGHA</sequence>
<dbReference type="EC" id="1.5.-.-" evidence="10"/>
<dbReference type="EMBL" id="CP106753">
    <property type="protein sequence ID" value="UXY14276.1"/>
    <property type="molecule type" value="Genomic_DNA"/>
</dbReference>
<gene>
    <name evidence="10 13" type="primary">mnmC</name>
    <name evidence="13" type="ORF">N8I74_13245</name>
</gene>
<dbReference type="InterPro" id="IPR036188">
    <property type="entry name" value="FAD/NAD-bd_sf"/>
</dbReference>
<proteinExistence type="inferred from homology"/>
<evidence type="ECO:0000256" key="2">
    <source>
        <dbReference type="ARBA" id="ARBA00022603"/>
    </source>
</evidence>
<evidence type="ECO:0000313" key="13">
    <source>
        <dbReference type="EMBL" id="UXY14276.1"/>
    </source>
</evidence>
<dbReference type="EC" id="2.1.1.61" evidence="10"/>
<comment type="cofactor">
    <cofactor evidence="10">
        <name>FAD</name>
        <dbReference type="ChEBI" id="CHEBI:57692"/>
    </cofactor>
</comment>
<accession>A0ABY6DLC9</accession>
<feature type="region of interest" description="tRNA (mnm(5)s(2)U34)-methyltransferase" evidence="10">
    <location>
        <begin position="1"/>
        <end position="232"/>
    </location>
</feature>
<keyword evidence="8 10" id="KW-0560">Oxidoreductase</keyword>
<dbReference type="InterPro" id="IPR029063">
    <property type="entry name" value="SAM-dependent_MTases_sf"/>
</dbReference>
<feature type="region of interest" description="FAD-dependent cmnm(5)s(2)U34 oxidoreductase" evidence="10">
    <location>
        <begin position="250"/>
        <end position="625"/>
    </location>
</feature>
<evidence type="ECO:0000313" key="14">
    <source>
        <dbReference type="Proteomes" id="UP001061302"/>
    </source>
</evidence>
<keyword evidence="6 10" id="KW-0819">tRNA processing</keyword>
<keyword evidence="1 10" id="KW-0963">Cytoplasm</keyword>
<dbReference type="HAMAP" id="MF_01102">
    <property type="entry name" value="MnmC"/>
    <property type="match status" value="1"/>
</dbReference>
<evidence type="ECO:0000256" key="3">
    <source>
        <dbReference type="ARBA" id="ARBA00022630"/>
    </source>
</evidence>
<dbReference type="NCBIfam" id="NF002483">
    <property type="entry name" value="PRK01747.1-4"/>
    <property type="match status" value="1"/>
</dbReference>
<comment type="similarity">
    <text evidence="10">In the N-terminal section; belongs to the methyltransferase superfamily. tRNA (mnm(5)s(2)U34)-methyltransferase family.</text>
</comment>
<dbReference type="RefSeq" id="WP_263123575.1">
    <property type="nucleotide sequence ID" value="NZ_CP106753.1"/>
</dbReference>
<dbReference type="Gene3D" id="3.40.50.150">
    <property type="entry name" value="Vaccinia Virus protein VP39"/>
    <property type="match status" value="1"/>
</dbReference>
<organism evidence="13 14">
    <name type="scientific">Chitiniphilus purpureus</name>
    <dbReference type="NCBI Taxonomy" id="2981137"/>
    <lineage>
        <taxon>Bacteria</taxon>
        <taxon>Pseudomonadati</taxon>
        <taxon>Pseudomonadota</taxon>
        <taxon>Betaproteobacteria</taxon>
        <taxon>Neisseriales</taxon>
        <taxon>Chitinibacteraceae</taxon>
        <taxon>Chitiniphilus</taxon>
    </lineage>
</organism>
<dbReference type="InterPro" id="IPR017610">
    <property type="entry name" value="tRNA_S-uridine_synth_MnmC_C"/>
</dbReference>
<evidence type="ECO:0000256" key="1">
    <source>
        <dbReference type="ARBA" id="ARBA00022490"/>
    </source>
</evidence>
<comment type="similarity">
    <text evidence="10">In the C-terminal section; belongs to the DAO family.</text>
</comment>
<dbReference type="NCBIfam" id="NF033855">
    <property type="entry name" value="tRNA_MNMC2"/>
    <property type="match status" value="1"/>
</dbReference>
<evidence type="ECO:0000259" key="11">
    <source>
        <dbReference type="Pfam" id="PF01266"/>
    </source>
</evidence>
<protein>
    <recommendedName>
        <fullName evidence="10">tRNA 5-methylaminomethyl-2-thiouridine biosynthesis bifunctional protein MnmC</fullName>
        <shortName evidence="10">tRNA mnm(5)s(2)U biosynthesis bifunctional protein</shortName>
    </recommendedName>
    <domain>
        <recommendedName>
            <fullName evidence="10">tRNA (mnm(5)s(2)U34)-methyltransferase</fullName>
            <ecNumber evidence="10">2.1.1.61</ecNumber>
        </recommendedName>
    </domain>
    <domain>
        <recommendedName>
            <fullName evidence="10">FAD-dependent cmnm(5)s(2)U34 oxidoreductase</fullName>
            <ecNumber evidence="10">1.5.-.-</ecNumber>
        </recommendedName>
    </domain>
</protein>
<dbReference type="InterPro" id="IPR047785">
    <property type="entry name" value="tRNA_MNMC2"/>
</dbReference>
<feature type="domain" description="MnmC-like methyltransferase" evidence="12">
    <location>
        <begin position="110"/>
        <end position="229"/>
    </location>
</feature>
<dbReference type="Pfam" id="PF01266">
    <property type="entry name" value="DAO"/>
    <property type="match status" value="1"/>
</dbReference>
<evidence type="ECO:0000256" key="9">
    <source>
        <dbReference type="ARBA" id="ARBA00023268"/>
    </source>
</evidence>
<reference evidence="13" key="1">
    <citation type="submission" date="2022-10" db="EMBL/GenBank/DDBJ databases">
        <title>Chitiniphilus purpureus sp. nov., a novel chitin-degrading bacterium isolated from crawfish pond sediment.</title>
        <authorList>
            <person name="Li K."/>
        </authorList>
    </citation>
    <scope>NUCLEOTIDE SEQUENCE</scope>
    <source>
        <strain evidence="13">CD1</strain>
    </source>
</reference>
<keyword evidence="9 10" id="KW-0511">Multifunctional enzyme</keyword>
<dbReference type="Gene3D" id="3.30.9.10">
    <property type="entry name" value="D-Amino Acid Oxidase, subunit A, domain 2"/>
    <property type="match status" value="1"/>
</dbReference>
<evidence type="ECO:0000256" key="4">
    <source>
        <dbReference type="ARBA" id="ARBA00022679"/>
    </source>
</evidence>
<keyword evidence="4 10" id="KW-0808">Transferase</keyword>
<dbReference type="InterPro" id="IPR023032">
    <property type="entry name" value="tRNA_MAMT_biosynth_bifunc_MnmC"/>
</dbReference>
<evidence type="ECO:0000259" key="12">
    <source>
        <dbReference type="Pfam" id="PF05430"/>
    </source>
</evidence>
<dbReference type="InterPro" id="IPR008471">
    <property type="entry name" value="MnmC-like_methylTransf"/>
</dbReference>
<keyword evidence="3 10" id="KW-0285">Flavoprotein</keyword>
<evidence type="ECO:0000256" key="7">
    <source>
        <dbReference type="ARBA" id="ARBA00022827"/>
    </source>
</evidence>